<reference evidence="3 4" key="1">
    <citation type="submission" date="2021-06" db="EMBL/GenBank/DDBJ databases">
        <title>Genome-based taxonomic framework of Microbacterium strains isolated from marine environment, the description of four new species and reclassification of four preexisting species.</title>
        <authorList>
            <person name="Lee S.D."/>
            <person name="Kim S.-M."/>
            <person name="Byeon Y.-S."/>
            <person name="Yang H.L."/>
            <person name="Kim I.S."/>
        </authorList>
    </citation>
    <scope>NUCLEOTIDE SEQUENCE [LARGE SCALE GENOMIC DNA]</scope>
    <source>
        <strain evidence="3 4">SSW1-51</strain>
    </source>
</reference>
<evidence type="ECO:0000313" key="4">
    <source>
        <dbReference type="Proteomes" id="UP000831467"/>
    </source>
</evidence>
<dbReference type="RefSeq" id="WP_247982238.1">
    <property type="nucleotide sequence ID" value="NZ_CP078076.1"/>
</dbReference>
<feature type="domain" description="DUF4352" evidence="2">
    <location>
        <begin position="40"/>
        <end position="140"/>
    </location>
</feature>
<dbReference type="InterPro" id="IPR029050">
    <property type="entry name" value="Immunoprotect_excell_Ig-like"/>
</dbReference>
<dbReference type="Gene3D" id="2.60.40.1240">
    <property type="match status" value="1"/>
</dbReference>
<dbReference type="InterPro" id="IPR029051">
    <property type="entry name" value="DUF4352"/>
</dbReference>
<gene>
    <name evidence="3" type="ORF">KV394_02605</name>
</gene>
<evidence type="ECO:0000256" key="1">
    <source>
        <dbReference type="ARBA" id="ARBA00022729"/>
    </source>
</evidence>
<name>A0ABY4ICX7_9MICO</name>
<keyword evidence="1" id="KW-0732">Signal</keyword>
<proteinExistence type="predicted"/>
<keyword evidence="4" id="KW-1185">Reference proteome</keyword>
<organism evidence="3 4">
    <name type="scientific">Microbacterium sufflavum</name>
    <dbReference type="NCBI Taxonomy" id="2851649"/>
    <lineage>
        <taxon>Bacteria</taxon>
        <taxon>Bacillati</taxon>
        <taxon>Actinomycetota</taxon>
        <taxon>Actinomycetes</taxon>
        <taxon>Micrococcales</taxon>
        <taxon>Microbacteriaceae</taxon>
        <taxon>Microbacterium</taxon>
    </lineage>
</organism>
<dbReference type="Proteomes" id="UP000831467">
    <property type="component" value="Chromosome"/>
</dbReference>
<accession>A0ABY4ICX7</accession>
<evidence type="ECO:0000259" key="2">
    <source>
        <dbReference type="Pfam" id="PF11611"/>
    </source>
</evidence>
<evidence type="ECO:0000313" key="3">
    <source>
        <dbReference type="EMBL" id="UPL10062.1"/>
    </source>
</evidence>
<protein>
    <submittedName>
        <fullName evidence="3">DUF4352 domain-containing protein</fullName>
    </submittedName>
</protein>
<sequence>MKKHVLVWLLTAALLAGAWVVSKVTLPDDAATAAFPRTTQIGEEAAVRNLVVTVTDVRLADRVEDADGWSADGTWLVVDLEAASAVTQDLSTLSLAQLTIGDRTFSATDRGTTFAQQRLVTGVPRAGSLAFELPDDVTDDRATLRLGVAGAGIGEVLLDGVVDLPLDLADLPVEAAILLDENGWARR</sequence>
<dbReference type="Pfam" id="PF11611">
    <property type="entry name" value="DUF4352"/>
    <property type="match status" value="1"/>
</dbReference>
<dbReference type="EMBL" id="CP078076">
    <property type="protein sequence ID" value="UPL10062.1"/>
    <property type="molecule type" value="Genomic_DNA"/>
</dbReference>